<sequence>MDGITSFVSINDERLPVLKKLFGFAVLMPIVFLNLFSLRKTVGKFQVLATFLKIAIVLVIIFAGIFNWIRNGKSSTFDEPFANDKVSTGGIALGFYAGLYSYNGWQLLTVGVEEVENPKRTLPIATFSGLFLAASIYLAMNAAYFSVLTVEEFKSTETVAILFLKKALSVELSKSRLPSIQSNMARLFLVVLSLFTFLEVSLACTIEVLIKSSTHKAVYAQFTSPDGQKSPLWLFKTPTQNHRFEIKMDNCSKSPMIVDTFEFDKATGQKGKLIHSTRSFVNGNGFVDYTLIHSTRSFVNGNGFVDYTILDDKTAKMSGRVGVFCSFGECGGRGKREAIRADRRRFF</sequence>
<name>A0AC34R4R1_9BILA</name>
<evidence type="ECO:0000313" key="2">
    <source>
        <dbReference type="WBParaSite" id="JU765_v2.g3357.t2"/>
    </source>
</evidence>
<organism evidence="1 2">
    <name type="scientific">Panagrolaimus sp. JU765</name>
    <dbReference type="NCBI Taxonomy" id="591449"/>
    <lineage>
        <taxon>Eukaryota</taxon>
        <taxon>Metazoa</taxon>
        <taxon>Ecdysozoa</taxon>
        <taxon>Nematoda</taxon>
        <taxon>Chromadorea</taxon>
        <taxon>Rhabditida</taxon>
        <taxon>Tylenchina</taxon>
        <taxon>Panagrolaimomorpha</taxon>
        <taxon>Panagrolaimoidea</taxon>
        <taxon>Panagrolaimidae</taxon>
        <taxon>Panagrolaimus</taxon>
    </lineage>
</organism>
<dbReference type="Proteomes" id="UP000887576">
    <property type="component" value="Unplaced"/>
</dbReference>
<protein>
    <submittedName>
        <fullName evidence="2">Uncharacterized protein</fullName>
    </submittedName>
</protein>
<evidence type="ECO:0000313" key="1">
    <source>
        <dbReference type="Proteomes" id="UP000887576"/>
    </source>
</evidence>
<accession>A0AC34R4R1</accession>
<reference evidence="2" key="1">
    <citation type="submission" date="2022-11" db="UniProtKB">
        <authorList>
            <consortium name="WormBaseParasite"/>
        </authorList>
    </citation>
    <scope>IDENTIFICATION</scope>
</reference>
<dbReference type="WBParaSite" id="JU765_v2.g3357.t2">
    <property type="protein sequence ID" value="JU765_v2.g3357.t2"/>
    <property type="gene ID" value="JU765_v2.g3357"/>
</dbReference>
<proteinExistence type="predicted"/>